<evidence type="ECO:0000313" key="1">
    <source>
        <dbReference type="EMBL" id="MER7377151.1"/>
    </source>
</evidence>
<organism evidence="1 2">
    <name type="scientific">Streptomyces lanatus</name>
    <dbReference type="NCBI Taxonomy" id="66900"/>
    <lineage>
        <taxon>Bacteria</taxon>
        <taxon>Bacillati</taxon>
        <taxon>Actinomycetota</taxon>
        <taxon>Actinomycetes</taxon>
        <taxon>Kitasatosporales</taxon>
        <taxon>Streptomycetaceae</taxon>
        <taxon>Streptomyces</taxon>
    </lineage>
</organism>
<dbReference type="Proteomes" id="UP001486207">
    <property type="component" value="Unassembled WGS sequence"/>
</dbReference>
<sequence length="119" mass="14126">MLPPWLRSRLPGESPTRSFVAFTDAVAQRLELPPASPAEVYERRYGTDRVWMVWRFKNGGASLFLERPYAEFREGVTVNVQWHQSPDPEVVAAMVRAYVRRGRREQRRPCWLVRLLRWR</sequence>
<gene>
    <name evidence="1" type="ORF">ABT384_31430</name>
</gene>
<evidence type="ECO:0008006" key="3">
    <source>
        <dbReference type="Google" id="ProtNLM"/>
    </source>
</evidence>
<accession>A0ABV1Y035</accession>
<comment type="caution">
    <text evidence="1">The sequence shown here is derived from an EMBL/GenBank/DDBJ whole genome shotgun (WGS) entry which is preliminary data.</text>
</comment>
<name>A0ABV1Y035_9ACTN</name>
<reference evidence="1 2" key="1">
    <citation type="submission" date="2024-06" db="EMBL/GenBank/DDBJ databases">
        <title>The Natural Products Discovery Center: Release of the First 8490 Sequenced Strains for Exploring Actinobacteria Biosynthetic Diversity.</title>
        <authorList>
            <person name="Kalkreuter E."/>
            <person name="Kautsar S.A."/>
            <person name="Yang D."/>
            <person name="Bader C.D."/>
            <person name="Teijaro C.N."/>
            <person name="Fluegel L."/>
            <person name="Davis C.M."/>
            <person name="Simpson J.R."/>
            <person name="Lauterbach L."/>
            <person name="Steele A.D."/>
            <person name="Gui C."/>
            <person name="Meng S."/>
            <person name="Li G."/>
            <person name="Viehrig K."/>
            <person name="Ye F."/>
            <person name="Su P."/>
            <person name="Kiefer A.F."/>
            <person name="Nichols A."/>
            <person name="Cepeda A.J."/>
            <person name="Yan W."/>
            <person name="Fan B."/>
            <person name="Jiang Y."/>
            <person name="Adhikari A."/>
            <person name="Zheng C.-J."/>
            <person name="Schuster L."/>
            <person name="Cowan T.M."/>
            <person name="Smanski M.J."/>
            <person name="Chevrette M.G."/>
            <person name="De Carvalho L.P.S."/>
            <person name="Shen B."/>
        </authorList>
    </citation>
    <scope>NUCLEOTIDE SEQUENCE [LARGE SCALE GENOMIC DNA]</scope>
    <source>
        <strain evidence="1 2">NPDC000155</strain>
    </source>
</reference>
<dbReference type="EMBL" id="JBEPFB010000017">
    <property type="protein sequence ID" value="MER7377151.1"/>
    <property type="molecule type" value="Genomic_DNA"/>
</dbReference>
<dbReference type="RefSeq" id="WP_190074184.1">
    <property type="nucleotide sequence ID" value="NZ_BNBM01000017.1"/>
</dbReference>
<evidence type="ECO:0000313" key="2">
    <source>
        <dbReference type="Proteomes" id="UP001486207"/>
    </source>
</evidence>
<keyword evidence="2" id="KW-1185">Reference proteome</keyword>
<protein>
    <recommendedName>
        <fullName evidence="3">Transposase</fullName>
    </recommendedName>
</protein>
<proteinExistence type="predicted"/>